<dbReference type="CDD" id="cd06530">
    <property type="entry name" value="S26_SPase_I"/>
    <property type="match status" value="1"/>
</dbReference>
<evidence type="ECO:0000256" key="6">
    <source>
        <dbReference type="ARBA" id="ARBA00023136"/>
    </source>
</evidence>
<evidence type="ECO:0000256" key="4">
    <source>
        <dbReference type="ARBA" id="ARBA00022801"/>
    </source>
</evidence>
<dbReference type="GO" id="GO:0006465">
    <property type="term" value="P:signal peptide processing"/>
    <property type="evidence" value="ECO:0007669"/>
    <property type="project" value="InterPro"/>
</dbReference>
<keyword evidence="3" id="KW-0812">Transmembrane</keyword>
<evidence type="ECO:0000256" key="2">
    <source>
        <dbReference type="ARBA" id="ARBA00022670"/>
    </source>
</evidence>
<keyword evidence="4" id="KW-0378">Hydrolase</keyword>
<comment type="subcellular location">
    <subcellularLocation>
        <location evidence="1">Membrane</location>
        <topology evidence="1">Single-pass membrane protein</topology>
    </subcellularLocation>
</comment>
<accession>A0A507DM00</accession>
<dbReference type="SUPFAM" id="SSF51306">
    <property type="entry name" value="LexA/Signal peptidase"/>
    <property type="match status" value="1"/>
</dbReference>
<keyword evidence="6" id="KW-0472">Membrane</keyword>
<dbReference type="EMBL" id="QEAN01000030">
    <property type="protein sequence ID" value="TPX52692.1"/>
    <property type="molecule type" value="Genomic_DNA"/>
</dbReference>
<dbReference type="GO" id="GO:0004252">
    <property type="term" value="F:serine-type endopeptidase activity"/>
    <property type="evidence" value="ECO:0007669"/>
    <property type="project" value="InterPro"/>
</dbReference>
<reference evidence="8 9" key="1">
    <citation type="journal article" date="2019" name="Sci. Rep.">
        <title>Comparative genomics of chytrid fungi reveal insights into the obligate biotrophic and pathogenic lifestyle of Synchytrium endobioticum.</title>
        <authorList>
            <person name="van de Vossenberg B.T.L.H."/>
            <person name="Warris S."/>
            <person name="Nguyen H.D.T."/>
            <person name="van Gent-Pelzer M.P.E."/>
            <person name="Joly D.L."/>
            <person name="van de Geest H.C."/>
            <person name="Bonants P.J.M."/>
            <person name="Smith D.S."/>
            <person name="Levesque C.A."/>
            <person name="van der Lee T.A.J."/>
        </authorList>
    </citation>
    <scope>NUCLEOTIDE SEQUENCE [LARGE SCALE GENOMIC DNA]</scope>
    <source>
        <strain evidence="8 9">MB42</strain>
    </source>
</reference>
<evidence type="ECO:0000313" key="8">
    <source>
        <dbReference type="EMBL" id="TPX52692.1"/>
    </source>
</evidence>
<dbReference type="GO" id="GO:0042720">
    <property type="term" value="C:mitochondrial inner membrane peptidase complex"/>
    <property type="evidence" value="ECO:0007669"/>
    <property type="project" value="InterPro"/>
</dbReference>
<name>A0A507DM00_9FUNG</name>
<organism evidence="8 9">
    <name type="scientific">Synchytrium endobioticum</name>
    <dbReference type="NCBI Taxonomy" id="286115"/>
    <lineage>
        <taxon>Eukaryota</taxon>
        <taxon>Fungi</taxon>
        <taxon>Fungi incertae sedis</taxon>
        <taxon>Chytridiomycota</taxon>
        <taxon>Chytridiomycota incertae sedis</taxon>
        <taxon>Chytridiomycetes</taxon>
        <taxon>Synchytriales</taxon>
        <taxon>Synchytriaceae</taxon>
        <taxon>Synchytrium</taxon>
    </lineage>
</organism>
<dbReference type="InterPro" id="IPR037730">
    <property type="entry name" value="IMP2"/>
</dbReference>
<protein>
    <recommendedName>
        <fullName evidence="7">Peptidase S26 domain-containing protein</fullName>
    </recommendedName>
</protein>
<keyword evidence="2" id="KW-0645">Protease</keyword>
<dbReference type="GO" id="GO:0006627">
    <property type="term" value="P:protein processing involved in protein targeting to mitochondrion"/>
    <property type="evidence" value="ECO:0007669"/>
    <property type="project" value="InterPro"/>
</dbReference>
<dbReference type="Pfam" id="PF10502">
    <property type="entry name" value="Peptidase_S26"/>
    <property type="match status" value="1"/>
</dbReference>
<feature type="domain" description="Peptidase S26" evidence="7">
    <location>
        <begin position="13"/>
        <end position="82"/>
    </location>
</feature>
<proteinExistence type="predicted"/>
<evidence type="ECO:0000256" key="5">
    <source>
        <dbReference type="ARBA" id="ARBA00022989"/>
    </source>
</evidence>
<keyword evidence="5" id="KW-1133">Transmembrane helix</keyword>
<dbReference type="Proteomes" id="UP000317494">
    <property type="component" value="Unassembled WGS sequence"/>
</dbReference>
<dbReference type="VEuPathDB" id="FungiDB:SeMB42_g01239"/>
<dbReference type="AlphaFoldDB" id="A0A507DM00"/>
<dbReference type="InterPro" id="IPR036286">
    <property type="entry name" value="LexA/Signal_pep-like_sf"/>
</dbReference>
<evidence type="ECO:0000259" key="7">
    <source>
        <dbReference type="Pfam" id="PF10502"/>
    </source>
</evidence>
<evidence type="ECO:0000256" key="1">
    <source>
        <dbReference type="ARBA" id="ARBA00004167"/>
    </source>
</evidence>
<comment type="caution">
    <text evidence="8">The sequence shown here is derived from an EMBL/GenBank/DDBJ whole genome shotgun (WGS) entry which is preliminary data.</text>
</comment>
<keyword evidence="9" id="KW-1185">Reference proteome</keyword>
<sequence>MRSEHVQACLIARIMGHSMSPTLNPDYSAPSHDWVILNKAIPRQDSGIQRGDVVLLTSPTDPDLTLCKRIVAMENDLVNPKENGMASMTWIKVPTGHAWVEGLVTARVDWIIWPLNRVMKMLRNRQNSEEFVHMPISIHNPTWPQELRTLE</sequence>
<dbReference type="InterPro" id="IPR019533">
    <property type="entry name" value="Peptidase_S26"/>
</dbReference>
<dbReference type="PANTHER" id="PTHR46041">
    <property type="entry name" value="MITOCHONDRIAL INNER MEMBRANE PROTEASE SUBUNIT 2"/>
    <property type="match status" value="1"/>
</dbReference>
<dbReference type="STRING" id="286115.A0A507DM00"/>
<evidence type="ECO:0000313" key="9">
    <source>
        <dbReference type="Proteomes" id="UP000317494"/>
    </source>
</evidence>
<dbReference type="Gene3D" id="2.10.109.10">
    <property type="entry name" value="Umud Fragment, subunit A"/>
    <property type="match status" value="1"/>
</dbReference>
<dbReference type="PANTHER" id="PTHR46041:SF2">
    <property type="entry name" value="MITOCHONDRIAL INNER MEMBRANE PROTEASE SUBUNIT 2"/>
    <property type="match status" value="1"/>
</dbReference>
<evidence type="ECO:0000256" key="3">
    <source>
        <dbReference type="ARBA" id="ARBA00022692"/>
    </source>
</evidence>
<gene>
    <name evidence="8" type="ORF">SeMB42_g01239</name>
</gene>